<accession>A0A497F2A3</accession>
<comment type="subcellular location">
    <subcellularLocation>
        <location evidence="2">Membrane</location>
        <topology evidence="2">Multi-pass membrane protein</topology>
    </subcellularLocation>
</comment>
<evidence type="ECO:0000256" key="9">
    <source>
        <dbReference type="SAM" id="Phobius"/>
    </source>
</evidence>
<feature type="transmembrane region" description="Helical" evidence="9">
    <location>
        <begin position="133"/>
        <end position="154"/>
    </location>
</feature>
<reference evidence="10 11" key="1">
    <citation type="submission" date="2018-06" db="EMBL/GenBank/DDBJ databases">
        <title>Extensive metabolic versatility and redundancy in microbially diverse, dynamic hydrothermal sediments.</title>
        <authorList>
            <person name="Dombrowski N."/>
            <person name="Teske A."/>
            <person name="Baker B.J."/>
        </authorList>
    </citation>
    <scope>NUCLEOTIDE SEQUENCE [LARGE SCALE GENOMIC DNA]</scope>
    <source>
        <strain evidence="10">B34_G17</strain>
    </source>
</reference>
<keyword evidence="4" id="KW-0813">Transport</keyword>
<sequence>MIALVALSLTLAIMVAWILGANDAANSTATVVGGGVISLRRALTLFSIFVFLGATTQGYKVIKTIGRGIVPIEIMSSSAVIAAALAAFLWLLLCTWKGIPVSTTHTSVGAVLGFGLIAAGVEKINFAVLMKVFISWAFSPLIAMVISLTVYKLLEHLFSKIPPHKLSTYDSAMRLMLIGVVCFTAYSFGANDVANAVGIFDALVERSLGTSFVISTMFLSAIGALGIILGGFTYGHKVISTIGFRITKLSPLSAFTAQFSMALTVLLFTTIPHTLFGYGMPISTTHSIVGAVIGVGIAKGVKSIDRVVVTYILASWALTVPIAATLAIVIYLLFNVIFGVA</sequence>
<dbReference type="EMBL" id="QMQX01000001">
    <property type="protein sequence ID" value="RLE53784.1"/>
    <property type="molecule type" value="Genomic_DNA"/>
</dbReference>
<keyword evidence="7 9" id="KW-1133">Transmembrane helix</keyword>
<dbReference type="Proteomes" id="UP000272051">
    <property type="component" value="Unassembled WGS sequence"/>
</dbReference>
<evidence type="ECO:0000256" key="6">
    <source>
        <dbReference type="ARBA" id="ARBA00022692"/>
    </source>
</evidence>
<comment type="caution">
    <text evidence="10">The sequence shown here is derived from an EMBL/GenBank/DDBJ whole genome shotgun (WGS) entry which is preliminary data.</text>
</comment>
<keyword evidence="6 9" id="KW-0812">Transmembrane</keyword>
<evidence type="ECO:0000256" key="1">
    <source>
        <dbReference type="ARBA" id="ARBA00001981"/>
    </source>
</evidence>
<dbReference type="GO" id="GO:0005315">
    <property type="term" value="F:phosphate transmembrane transporter activity"/>
    <property type="evidence" value="ECO:0007669"/>
    <property type="project" value="InterPro"/>
</dbReference>
<dbReference type="PANTHER" id="PTHR11101">
    <property type="entry name" value="PHOSPHATE TRANSPORTER"/>
    <property type="match status" value="1"/>
</dbReference>
<protein>
    <submittedName>
        <fullName evidence="10">Inorganic phosphate transporter</fullName>
    </submittedName>
</protein>
<evidence type="ECO:0000256" key="7">
    <source>
        <dbReference type="ARBA" id="ARBA00022989"/>
    </source>
</evidence>
<dbReference type="Pfam" id="PF01384">
    <property type="entry name" value="PHO4"/>
    <property type="match status" value="1"/>
</dbReference>
<evidence type="ECO:0000313" key="11">
    <source>
        <dbReference type="Proteomes" id="UP000272051"/>
    </source>
</evidence>
<feature type="transmembrane region" description="Helical" evidence="9">
    <location>
        <begin position="212"/>
        <end position="234"/>
    </location>
</feature>
<comment type="similarity">
    <text evidence="3">Belongs to the inorganic phosphate transporter (PiT) (TC 2.A.20) family.</text>
</comment>
<evidence type="ECO:0000313" key="10">
    <source>
        <dbReference type="EMBL" id="RLE53784.1"/>
    </source>
</evidence>
<dbReference type="GO" id="GO:0016020">
    <property type="term" value="C:membrane"/>
    <property type="evidence" value="ECO:0007669"/>
    <property type="project" value="UniProtKB-SubCell"/>
</dbReference>
<dbReference type="InterPro" id="IPR001204">
    <property type="entry name" value="Phos_transporter"/>
</dbReference>
<dbReference type="GO" id="GO:0035435">
    <property type="term" value="P:phosphate ion transmembrane transport"/>
    <property type="evidence" value="ECO:0007669"/>
    <property type="project" value="TreeGrafter"/>
</dbReference>
<dbReference type="PANTHER" id="PTHR11101:SF80">
    <property type="entry name" value="PHOSPHATE TRANSPORTER"/>
    <property type="match status" value="1"/>
</dbReference>
<proteinExistence type="inferred from homology"/>
<feature type="transmembrane region" description="Helical" evidence="9">
    <location>
        <begin position="246"/>
        <end position="269"/>
    </location>
</feature>
<dbReference type="AlphaFoldDB" id="A0A497F2A3"/>
<evidence type="ECO:0000256" key="2">
    <source>
        <dbReference type="ARBA" id="ARBA00004141"/>
    </source>
</evidence>
<evidence type="ECO:0000256" key="5">
    <source>
        <dbReference type="ARBA" id="ARBA00022592"/>
    </source>
</evidence>
<comment type="function">
    <text evidence="1">Potential transporter for phosphate.</text>
</comment>
<keyword evidence="8 9" id="KW-0472">Membrane</keyword>
<feature type="transmembrane region" description="Helical" evidence="9">
    <location>
        <begin position="175"/>
        <end position="200"/>
    </location>
</feature>
<evidence type="ECO:0000256" key="3">
    <source>
        <dbReference type="ARBA" id="ARBA00009916"/>
    </source>
</evidence>
<keyword evidence="5" id="KW-0592">Phosphate transport</keyword>
<feature type="transmembrane region" description="Helical" evidence="9">
    <location>
        <begin position="74"/>
        <end position="93"/>
    </location>
</feature>
<name>A0A497F2A3_9CREN</name>
<gene>
    <name evidence="10" type="ORF">DRJ33_00025</name>
</gene>
<organism evidence="10 11">
    <name type="scientific">Thermoproteota archaeon</name>
    <dbReference type="NCBI Taxonomy" id="2056631"/>
    <lineage>
        <taxon>Archaea</taxon>
        <taxon>Thermoproteota</taxon>
    </lineage>
</organism>
<evidence type="ECO:0000256" key="4">
    <source>
        <dbReference type="ARBA" id="ARBA00022448"/>
    </source>
</evidence>
<feature type="transmembrane region" description="Helical" evidence="9">
    <location>
        <begin position="309"/>
        <end position="334"/>
    </location>
</feature>
<feature type="transmembrane region" description="Helical" evidence="9">
    <location>
        <begin position="275"/>
        <end position="297"/>
    </location>
</feature>
<evidence type="ECO:0000256" key="8">
    <source>
        <dbReference type="ARBA" id="ARBA00023136"/>
    </source>
</evidence>